<dbReference type="KEGG" id="neu:NE1875"/>
<dbReference type="OrthoDB" id="9800435at2"/>
<dbReference type="InterPro" id="IPR022742">
    <property type="entry name" value="Hydrolase_4"/>
</dbReference>
<dbReference type="PhylomeDB" id="Q82TL1"/>
<dbReference type="InterPro" id="IPR029058">
    <property type="entry name" value="AB_hydrolase_fold"/>
</dbReference>
<sequence>MPNEQKRFVTGPAGRLETVVTLPEGAPRGLAIVAHPHPLYQGSMDNKIVYILSRAFIEQQYITVKFNFRGVGASEGSYAEGKGEIEDVMAVTQAMREQYDTGPEPLPLTLAGFSFGGAVQAHVAQQLKPSRLVLVAPSVERLQAPPVVDHARHILVIQGDQDTIVPLQSILNWAAPQTLPVTVIPGAEHFFHGKLHVLKNVILQSCSISQAATSLYP</sequence>
<dbReference type="STRING" id="228410.NE1875"/>
<organism evidence="2 3">
    <name type="scientific">Nitrosomonas europaea (strain ATCC 19718 / CIP 103999 / KCTC 2705 / NBRC 14298)</name>
    <dbReference type="NCBI Taxonomy" id="228410"/>
    <lineage>
        <taxon>Bacteria</taxon>
        <taxon>Pseudomonadati</taxon>
        <taxon>Pseudomonadota</taxon>
        <taxon>Betaproteobacteria</taxon>
        <taxon>Nitrosomonadales</taxon>
        <taxon>Nitrosomonadaceae</taxon>
        <taxon>Nitrosomonas</taxon>
    </lineage>
</organism>
<gene>
    <name evidence="2" type="ordered locus">NE1875</name>
</gene>
<dbReference type="PANTHER" id="PTHR42103">
    <property type="entry name" value="ALPHA/BETA-HYDROLASES SUPERFAMILY PROTEIN"/>
    <property type="match status" value="1"/>
</dbReference>
<dbReference type="Pfam" id="PF12146">
    <property type="entry name" value="Hydrolase_4"/>
    <property type="match status" value="1"/>
</dbReference>
<dbReference type="Gene3D" id="3.40.50.1820">
    <property type="entry name" value="alpha/beta hydrolase"/>
    <property type="match status" value="1"/>
</dbReference>
<feature type="domain" description="Serine aminopeptidase S33" evidence="1">
    <location>
        <begin position="53"/>
        <end position="149"/>
    </location>
</feature>
<accession>Q82TL1</accession>
<dbReference type="eggNOG" id="COG2945">
    <property type="taxonomic scope" value="Bacteria"/>
</dbReference>
<dbReference type="Proteomes" id="UP000001416">
    <property type="component" value="Chromosome"/>
</dbReference>
<dbReference type="SUPFAM" id="SSF53474">
    <property type="entry name" value="alpha/beta-Hydrolases"/>
    <property type="match status" value="1"/>
</dbReference>
<dbReference type="RefSeq" id="WP_011112413.1">
    <property type="nucleotide sequence ID" value="NC_004757.1"/>
</dbReference>
<dbReference type="PANTHER" id="PTHR42103:SF2">
    <property type="entry name" value="AB HYDROLASE-1 DOMAIN-CONTAINING PROTEIN"/>
    <property type="match status" value="1"/>
</dbReference>
<dbReference type="HOGENOM" id="CLU_086287_1_0_4"/>
<dbReference type="AlphaFoldDB" id="Q82TL1"/>
<protein>
    <submittedName>
        <fullName evidence="2">Esterase/lipase/thioesterase family active site</fullName>
    </submittedName>
</protein>
<evidence type="ECO:0000313" key="2">
    <source>
        <dbReference type="EMBL" id="CAD85786.1"/>
    </source>
</evidence>
<dbReference type="GeneID" id="87105033"/>
<keyword evidence="3" id="KW-1185">Reference proteome</keyword>
<dbReference type="ESTHER" id="niteu-NE1875">
    <property type="family name" value="Atu1826-like"/>
</dbReference>
<evidence type="ECO:0000313" key="3">
    <source>
        <dbReference type="Proteomes" id="UP000001416"/>
    </source>
</evidence>
<evidence type="ECO:0000259" key="1">
    <source>
        <dbReference type="Pfam" id="PF12146"/>
    </source>
</evidence>
<proteinExistence type="predicted"/>
<reference evidence="2 3" key="1">
    <citation type="journal article" date="2003" name="J. Bacteriol.">
        <title>Complete genome sequence of the ammonia-oxidizing bacterium and obligate chemolithoautotroph Nitrosomonas europaea.</title>
        <authorList>
            <person name="Chain P."/>
            <person name="Lamerdin J."/>
            <person name="Larimer F."/>
            <person name="Regala W."/>
            <person name="Land M."/>
            <person name="Hauser L."/>
            <person name="Hooper A."/>
            <person name="Klotz M."/>
            <person name="Norton J."/>
            <person name="Sayavedra-Soto L."/>
            <person name="Arciero D."/>
            <person name="Hommes N."/>
            <person name="Whittaker M."/>
            <person name="Arp D."/>
        </authorList>
    </citation>
    <scope>NUCLEOTIDE SEQUENCE [LARGE SCALE GENOMIC DNA]</scope>
    <source>
        <strain evidence="3">ATCC 19718 / CIP 103999 / KCTC 2705 / NBRC 14298</strain>
    </source>
</reference>
<name>Q82TL1_NITEU</name>
<dbReference type="EMBL" id="AL954747">
    <property type="protein sequence ID" value="CAD85786.1"/>
    <property type="molecule type" value="Genomic_DNA"/>
</dbReference>